<dbReference type="InterPro" id="IPR007498">
    <property type="entry name" value="PqiA-like"/>
</dbReference>
<dbReference type="Proteomes" id="UP001597375">
    <property type="component" value="Unassembled WGS sequence"/>
</dbReference>
<evidence type="ECO:0000313" key="3">
    <source>
        <dbReference type="Proteomes" id="UP001597375"/>
    </source>
</evidence>
<evidence type="ECO:0000313" key="2">
    <source>
        <dbReference type="EMBL" id="MFD2255873.1"/>
    </source>
</evidence>
<keyword evidence="1" id="KW-0812">Transmembrane</keyword>
<proteinExistence type="predicted"/>
<organism evidence="2 3">
    <name type="scientific">Luteolibacter algae</name>
    <dbReference type="NCBI Taxonomy" id="454151"/>
    <lineage>
        <taxon>Bacteria</taxon>
        <taxon>Pseudomonadati</taxon>
        <taxon>Verrucomicrobiota</taxon>
        <taxon>Verrucomicrobiia</taxon>
        <taxon>Verrucomicrobiales</taxon>
        <taxon>Verrucomicrobiaceae</taxon>
        <taxon>Luteolibacter</taxon>
    </lineage>
</organism>
<feature type="transmembrane region" description="Helical" evidence="1">
    <location>
        <begin position="159"/>
        <end position="177"/>
    </location>
</feature>
<comment type="caution">
    <text evidence="2">The sequence shown here is derived from an EMBL/GenBank/DDBJ whole genome shotgun (WGS) entry which is preliminary data.</text>
</comment>
<keyword evidence="1" id="KW-0472">Membrane</keyword>
<keyword evidence="1" id="KW-1133">Transmembrane helix</keyword>
<accession>A0ABW5D6A5</accession>
<feature type="transmembrane region" description="Helical" evidence="1">
    <location>
        <begin position="66"/>
        <end position="86"/>
    </location>
</feature>
<name>A0ABW5D6A5_9BACT</name>
<dbReference type="Pfam" id="PF04403">
    <property type="entry name" value="PqiA"/>
    <property type="match status" value="1"/>
</dbReference>
<dbReference type="RefSeq" id="WP_386818608.1">
    <property type="nucleotide sequence ID" value="NZ_JBHUIT010000002.1"/>
</dbReference>
<protein>
    <submittedName>
        <fullName evidence="2">Paraquat-inducible protein A</fullName>
    </submittedName>
</protein>
<evidence type="ECO:0000256" key="1">
    <source>
        <dbReference type="SAM" id="Phobius"/>
    </source>
</evidence>
<dbReference type="EMBL" id="JBHUIT010000002">
    <property type="protein sequence ID" value="MFD2255873.1"/>
    <property type="molecule type" value="Genomic_DNA"/>
</dbReference>
<feature type="transmembrane region" description="Helical" evidence="1">
    <location>
        <begin position="189"/>
        <end position="208"/>
    </location>
</feature>
<reference evidence="3" key="1">
    <citation type="journal article" date="2019" name="Int. J. Syst. Evol. Microbiol.">
        <title>The Global Catalogue of Microorganisms (GCM) 10K type strain sequencing project: providing services to taxonomists for standard genome sequencing and annotation.</title>
        <authorList>
            <consortium name="The Broad Institute Genomics Platform"/>
            <consortium name="The Broad Institute Genome Sequencing Center for Infectious Disease"/>
            <person name="Wu L."/>
            <person name="Ma J."/>
        </authorList>
    </citation>
    <scope>NUCLEOTIDE SEQUENCE [LARGE SCALE GENOMIC DNA]</scope>
    <source>
        <strain evidence="3">CGMCC 4.7106</strain>
    </source>
</reference>
<keyword evidence="3" id="KW-1185">Reference proteome</keyword>
<feature type="transmembrane region" description="Helical" evidence="1">
    <location>
        <begin position="106"/>
        <end position="138"/>
    </location>
</feature>
<gene>
    <name evidence="2" type="ORF">ACFSSA_04215</name>
</gene>
<sequence length="226" mass="24774">MPASKSDYGSASSHTWPRSSKREHRISCHYCDTAYLIDLIEEGKAAHCQLCGQVIYRNRASSLSRAVAFGLTAFCLWLMMNLFPFISMDALGNKSSVSVPGAVLGLWMTGGVPIAIAIVFFVLVLPLLLISVLLYLCLPLLFGKAPPFAIAAMRGFQAVQPWVMVEVFFLGAMISLLKLVKLAEIDLGVGFWAVMGLMLCMAGAVGGIDKLELWDRIELALERRKE</sequence>